<dbReference type="EMBL" id="LT907988">
    <property type="protein sequence ID" value="SOE48058.1"/>
    <property type="molecule type" value="Genomic_DNA"/>
</dbReference>
<evidence type="ECO:0000313" key="2">
    <source>
        <dbReference type="EMBL" id="SOE48058.1"/>
    </source>
</evidence>
<dbReference type="Proteomes" id="UP000078558">
    <property type="component" value="Chromosome I"/>
</dbReference>
<name>A0A1C3K7Q9_9BURK</name>
<proteinExistence type="predicted"/>
<evidence type="ECO:0000313" key="1">
    <source>
        <dbReference type="EMBL" id="SBT27571.1"/>
    </source>
</evidence>
<organism evidence="1 3">
    <name type="scientific">Orrella dioscoreae</name>
    <dbReference type="NCBI Taxonomy" id="1851544"/>
    <lineage>
        <taxon>Bacteria</taxon>
        <taxon>Pseudomonadati</taxon>
        <taxon>Pseudomonadota</taxon>
        <taxon>Betaproteobacteria</taxon>
        <taxon>Burkholderiales</taxon>
        <taxon>Alcaligenaceae</taxon>
        <taxon>Orrella</taxon>
    </lineage>
</organism>
<dbReference type="AlphaFoldDB" id="A0A1C3K7Q9"/>
<dbReference type="KEGG" id="odi:ODI_R1207"/>
<accession>A0A1C3K7Q9</accession>
<sequence length="44" mass="4933">MLSLVDSDVHPARVRRCRDDEGGRLRTVAGHRTDGRNCHVLAYA</sequence>
<protein>
    <submittedName>
        <fullName evidence="1">Uncharacterized protein</fullName>
    </submittedName>
</protein>
<evidence type="ECO:0000313" key="3">
    <source>
        <dbReference type="Proteomes" id="UP000078558"/>
    </source>
</evidence>
<gene>
    <name evidence="1" type="ORF">ODI_02473</name>
    <name evidence="2" type="ORF">ODI_R1207</name>
</gene>
<keyword evidence="3" id="KW-1185">Reference proteome</keyword>
<reference evidence="1 3" key="1">
    <citation type="submission" date="2016-06" db="EMBL/GenBank/DDBJ databases">
        <authorList>
            <person name="Kjaerup R.B."/>
            <person name="Dalgaard T.S."/>
            <person name="Juul-Madsen H.R."/>
        </authorList>
    </citation>
    <scope>NUCLEOTIDE SEQUENCE [LARGE SCALE GENOMIC DNA]</scope>
    <source>
        <strain evidence="1">Orrdi1</strain>
    </source>
</reference>
<reference evidence="2 3" key="2">
    <citation type="submission" date="2017-08" db="EMBL/GenBank/DDBJ databases">
        <authorList>
            <person name="de Groot N.N."/>
        </authorList>
    </citation>
    <scope>NUCLEOTIDE SEQUENCE [LARGE SCALE GENOMIC DNA]</scope>
    <source>
        <strain evidence="2">Orrdi1</strain>
    </source>
</reference>
<dbReference type="EMBL" id="FLRC01000054">
    <property type="protein sequence ID" value="SBT27571.1"/>
    <property type="molecule type" value="Genomic_DNA"/>
</dbReference>